<proteinExistence type="predicted"/>
<evidence type="ECO:0000313" key="4">
    <source>
        <dbReference type="Proteomes" id="UP000437380"/>
    </source>
</evidence>
<dbReference type="Proteomes" id="UP000437380">
    <property type="component" value="Unassembled WGS sequence"/>
</dbReference>
<name>A0A6I1BUY5_PHOVU</name>
<organism evidence="3 4">
    <name type="scientific">Phocaeicola vulgatus</name>
    <name type="common">Bacteroides vulgatus</name>
    <dbReference type="NCBI Taxonomy" id="821"/>
    <lineage>
        <taxon>Bacteria</taxon>
        <taxon>Pseudomonadati</taxon>
        <taxon>Bacteroidota</taxon>
        <taxon>Bacteroidia</taxon>
        <taxon>Bacteroidales</taxon>
        <taxon>Bacteroidaceae</taxon>
        <taxon>Phocaeicola</taxon>
    </lineage>
</organism>
<evidence type="ECO:0000313" key="6">
    <source>
        <dbReference type="Proteomes" id="UP000470952"/>
    </source>
</evidence>
<keyword evidence="3" id="KW-0540">Nuclease</keyword>
<dbReference type="GO" id="GO:0004519">
    <property type="term" value="F:endonuclease activity"/>
    <property type="evidence" value="ECO:0007669"/>
    <property type="project" value="UniProtKB-KW"/>
</dbReference>
<keyword evidence="3" id="KW-0378">Hydrolase</keyword>
<sequence>MEKTTGEADIQENRLKELSPDLLNTLLKDHTTSKEGKQCNIFWATSDYEPLGKGYEYGSQILPELITGENGHVVMPRVLKHRDTQSTRSREMAEVFTPSWICNTQNNLIDEAWFGRKDVFNHEVTAEDGTHTWEVNPDKIAFPEGRTWKDYVRENRLEITCGEAPYLVSRYDTTTGTFIPVEKRIGLLDRKLRIVSENTATTREWLEAAKDAYRSIYAYEWQGDSLLLAREALLLSFIEYYRNKFGKDPQIKSINHIAYIISWNVWQMDGLKGVVPDSCGERVRMEPSLFGTIERREPCEGCLKNDLTKHNGIYCIIKDWRATDKTTGKKGKRIRFIDLINEEE</sequence>
<evidence type="ECO:0000313" key="5">
    <source>
        <dbReference type="Proteomes" id="UP000470777"/>
    </source>
</evidence>
<comment type="caution">
    <text evidence="3">The sequence shown here is derived from an EMBL/GenBank/DDBJ whole genome shotgun (WGS) entry which is preliminary data.</text>
</comment>
<gene>
    <name evidence="3" type="ORF">GAY17_02940</name>
    <name evidence="1" type="ORF">GAZ76_03590</name>
    <name evidence="2" type="ORF">GAZ92_03025</name>
</gene>
<dbReference type="EMBL" id="WCZV01000003">
    <property type="protein sequence ID" value="KAB6702842.1"/>
    <property type="molecule type" value="Genomic_DNA"/>
</dbReference>
<evidence type="ECO:0000313" key="1">
    <source>
        <dbReference type="EMBL" id="KAB6662523.1"/>
    </source>
</evidence>
<keyword evidence="3" id="KW-0255">Endonuclease</keyword>
<protein>
    <submittedName>
        <fullName evidence="3">Restriction endonuclease subunit M</fullName>
    </submittedName>
</protein>
<dbReference type="AlphaFoldDB" id="A0A6I1BUY5"/>
<dbReference type="Proteomes" id="UP000470777">
    <property type="component" value="Unassembled WGS sequence"/>
</dbReference>
<reference evidence="4 5" key="1">
    <citation type="journal article" date="2019" name="Nat. Med.">
        <title>A library of human gut bacterial isolates paired with longitudinal multiomics data enables mechanistic microbiome research.</title>
        <authorList>
            <person name="Poyet M."/>
            <person name="Groussin M."/>
            <person name="Gibbons S.M."/>
            <person name="Avila-Pacheco J."/>
            <person name="Jiang X."/>
            <person name="Kearney S.M."/>
            <person name="Perrotta A.R."/>
            <person name="Berdy B."/>
            <person name="Zhao S."/>
            <person name="Lieberman T.D."/>
            <person name="Swanson P.K."/>
            <person name="Smith M."/>
            <person name="Roesemann S."/>
            <person name="Alexander J.E."/>
            <person name="Rich S.A."/>
            <person name="Livny J."/>
            <person name="Vlamakis H."/>
            <person name="Clish C."/>
            <person name="Bullock K."/>
            <person name="Deik A."/>
            <person name="Scott J."/>
            <person name="Pierce K.A."/>
            <person name="Xavier R.J."/>
            <person name="Alm E.J."/>
        </authorList>
    </citation>
    <scope>NUCLEOTIDE SEQUENCE [LARGE SCALE GENOMIC DNA]</scope>
    <source>
        <strain evidence="3 4">BIOML-A82</strain>
        <strain evidence="2 5">BIOML-A85</strain>
        <strain evidence="1 6">BIOML-A93</strain>
    </source>
</reference>
<dbReference type="EMBL" id="WDAG01000003">
    <property type="protein sequence ID" value="KAB6662523.1"/>
    <property type="molecule type" value="Genomic_DNA"/>
</dbReference>
<dbReference type="EMBL" id="WCZY01000003">
    <property type="protein sequence ID" value="KAB6695962.1"/>
    <property type="molecule type" value="Genomic_DNA"/>
</dbReference>
<dbReference type="Proteomes" id="UP000470952">
    <property type="component" value="Unassembled WGS sequence"/>
</dbReference>
<accession>A0A6I1BUY5</accession>
<dbReference type="RefSeq" id="WP_118687250.1">
    <property type="nucleotide sequence ID" value="NZ_JABDSE010000002.1"/>
</dbReference>
<evidence type="ECO:0000313" key="3">
    <source>
        <dbReference type="EMBL" id="KAB6702842.1"/>
    </source>
</evidence>
<evidence type="ECO:0000313" key="2">
    <source>
        <dbReference type="EMBL" id="KAB6695962.1"/>
    </source>
</evidence>